<evidence type="ECO:0000256" key="1">
    <source>
        <dbReference type="SAM" id="MobiDB-lite"/>
    </source>
</evidence>
<evidence type="ECO:0000313" key="3">
    <source>
        <dbReference type="Proteomes" id="UP000005237"/>
    </source>
</evidence>
<protein>
    <submittedName>
        <fullName evidence="2">Uncharacterized protein</fullName>
    </submittedName>
</protein>
<feature type="region of interest" description="Disordered" evidence="1">
    <location>
        <begin position="31"/>
        <end position="61"/>
    </location>
</feature>
<dbReference type="AlphaFoldDB" id="A0A8R1EM36"/>
<sequence length="92" mass="10080">MERSERYFVFSSGWAEPIREERKTFANRIESHQSEAPRIGRTVVADTDESSQNSGRGLERRGVGREEALAVAAAGGGGGRFFVFASLRALSC</sequence>
<reference evidence="3" key="1">
    <citation type="submission" date="2010-08" db="EMBL/GenBank/DDBJ databases">
        <authorList>
            <consortium name="Caenorhabditis japonica Sequencing Consortium"/>
            <person name="Wilson R.K."/>
        </authorList>
    </citation>
    <scope>NUCLEOTIDE SEQUENCE [LARGE SCALE GENOMIC DNA]</scope>
    <source>
        <strain evidence="3">DF5081</strain>
    </source>
</reference>
<proteinExistence type="predicted"/>
<keyword evidence="3" id="KW-1185">Reference proteome</keyword>
<reference evidence="2" key="2">
    <citation type="submission" date="2022-06" db="UniProtKB">
        <authorList>
            <consortium name="EnsemblMetazoa"/>
        </authorList>
    </citation>
    <scope>IDENTIFICATION</scope>
    <source>
        <strain evidence="2">DF5081</strain>
    </source>
</reference>
<dbReference type="Proteomes" id="UP000005237">
    <property type="component" value="Unassembled WGS sequence"/>
</dbReference>
<evidence type="ECO:0000313" key="2">
    <source>
        <dbReference type="EnsemblMetazoa" id="CJA38403.1"/>
    </source>
</evidence>
<organism evidence="2 3">
    <name type="scientific">Caenorhabditis japonica</name>
    <dbReference type="NCBI Taxonomy" id="281687"/>
    <lineage>
        <taxon>Eukaryota</taxon>
        <taxon>Metazoa</taxon>
        <taxon>Ecdysozoa</taxon>
        <taxon>Nematoda</taxon>
        <taxon>Chromadorea</taxon>
        <taxon>Rhabditida</taxon>
        <taxon>Rhabditina</taxon>
        <taxon>Rhabditomorpha</taxon>
        <taxon>Rhabditoidea</taxon>
        <taxon>Rhabditidae</taxon>
        <taxon>Peloderinae</taxon>
        <taxon>Caenorhabditis</taxon>
    </lineage>
</organism>
<accession>A0A8R1EM36</accession>
<dbReference type="EnsemblMetazoa" id="CJA38403.1">
    <property type="protein sequence ID" value="CJA38403.1"/>
    <property type="gene ID" value="WBGene00214250"/>
</dbReference>
<name>A0A8R1EM36_CAEJA</name>